<evidence type="ECO:0000256" key="1">
    <source>
        <dbReference type="SAM" id="SignalP"/>
    </source>
</evidence>
<keyword evidence="1" id="KW-0732">Signal</keyword>
<feature type="signal peptide" evidence="1">
    <location>
        <begin position="1"/>
        <end position="23"/>
    </location>
</feature>
<evidence type="ECO:0000313" key="3">
    <source>
        <dbReference type="Proteomes" id="UP000827092"/>
    </source>
</evidence>
<sequence>MSLVSSLILKVLTFSVFVVLCSSMSLVVRPAHSGVPDRDRSRITIGLGVLGYHRWGVQEQSSKKKGYGYEDQYPFHTHRKEDTSEELTPEDLARMPKNYRRIVESGGHLEDFKRYYMSDLYDEDMKQIEEERKGIRTVLDDYE</sequence>
<name>A0AAV6V9S5_9ARAC</name>
<protein>
    <submittedName>
        <fullName evidence="2">Uncharacterized protein</fullName>
    </submittedName>
</protein>
<keyword evidence="3" id="KW-1185">Reference proteome</keyword>
<feature type="chain" id="PRO_5043787100" evidence="1">
    <location>
        <begin position="24"/>
        <end position="143"/>
    </location>
</feature>
<accession>A0AAV6V9S5</accession>
<dbReference type="Proteomes" id="UP000827092">
    <property type="component" value="Unassembled WGS sequence"/>
</dbReference>
<proteinExistence type="predicted"/>
<organism evidence="2 3">
    <name type="scientific">Oedothorax gibbosus</name>
    <dbReference type="NCBI Taxonomy" id="931172"/>
    <lineage>
        <taxon>Eukaryota</taxon>
        <taxon>Metazoa</taxon>
        <taxon>Ecdysozoa</taxon>
        <taxon>Arthropoda</taxon>
        <taxon>Chelicerata</taxon>
        <taxon>Arachnida</taxon>
        <taxon>Araneae</taxon>
        <taxon>Araneomorphae</taxon>
        <taxon>Entelegynae</taxon>
        <taxon>Araneoidea</taxon>
        <taxon>Linyphiidae</taxon>
        <taxon>Erigoninae</taxon>
        <taxon>Oedothorax</taxon>
    </lineage>
</organism>
<comment type="caution">
    <text evidence="2">The sequence shown here is derived from an EMBL/GenBank/DDBJ whole genome shotgun (WGS) entry which is preliminary data.</text>
</comment>
<dbReference type="EMBL" id="JAFNEN010000140">
    <property type="protein sequence ID" value="KAG8192391.1"/>
    <property type="molecule type" value="Genomic_DNA"/>
</dbReference>
<evidence type="ECO:0000313" key="2">
    <source>
        <dbReference type="EMBL" id="KAG8192391.1"/>
    </source>
</evidence>
<dbReference type="AlphaFoldDB" id="A0AAV6V9S5"/>
<reference evidence="2 3" key="1">
    <citation type="journal article" date="2022" name="Nat. Ecol. Evol.">
        <title>A masculinizing supergene underlies an exaggerated male reproductive morph in a spider.</title>
        <authorList>
            <person name="Hendrickx F."/>
            <person name="De Corte Z."/>
            <person name="Sonet G."/>
            <person name="Van Belleghem S.M."/>
            <person name="Kostlbacher S."/>
            <person name="Vangestel C."/>
        </authorList>
    </citation>
    <scope>NUCLEOTIDE SEQUENCE [LARGE SCALE GENOMIC DNA]</scope>
    <source>
        <strain evidence="2">W744_W776</strain>
    </source>
</reference>
<gene>
    <name evidence="2" type="ORF">JTE90_029115</name>
</gene>